<dbReference type="PROSITE" id="PS00108">
    <property type="entry name" value="PROTEIN_KINASE_ST"/>
    <property type="match status" value="1"/>
</dbReference>
<dbReference type="SMART" id="SM00133">
    <property type="entry name" value="S_TK_X"/>
    <property type="match status" value="1"/>
</dbReference>
<dbReference type="InterPro" id="IPR011009">
    <property type="entry name" value="Kinase-like_dom_sf"/>
</dbReference>
<evidence type="ECO:0000256" key="3">
    <source>
        <dbReference type="ARBA" id="ARBA00022527"/>
    </source>
</evidence>
<evidence type="ECO:0000256" key="7">
    <source>
        <dbReference type="ARBA" id="ARBA00022777"/>
    </source>
</evidence>
<dbReference type="SMART" id="SM00220">
    <property type="entry name" value="S_TKc"/>
    <property type="match status" value="1"/>
</dbReference>
<dbReference type="Pfam" id="PF00169">
    <property type="entry name" value="PH"/>
    <property type="match status" value="1"/>
</dbReference>
<evidence type="ECO:0000313" key="14">
    <source>
        <dbReference type="EMBL" id="CAF1083358.1"/>
    </source>
</evidence>
<dbReference type="Gene3D" id="2.30.29.30">
    <property type="entry name" value="Pleckstrin-homology domain (PH domain)/Phosphotyrosine-binding domain (PTB)"/>
    <property type="match status" value="1"/>
</dbReference>
<keyword evidence="5" id="KW-0808">Transferase</keyword>
<dbReference type="InterPro" id="IPR017892">
    <property type="entry name" value="Pkinase_C"/>
</dbReference>
<dbReference type="GO" id="GO:0004674">
    <property type="term" value="F:protein serine/threonine kinase activity"/>
    <property type="evidence" value="ECO:0007669"/>
    <property type="project" value="UniProtKB-KW"/>
</dbReference>
<evidence type="ECO:0000256" key="1">
    <source>
        <dbReference type="ARBA" id="ARBA00006935"/>
    </source>
</evidence>
<dbReference type="FunFam" id="3.30.200.20:FF:000103">
    <property type="entry name" value="Protein kinase C"/>
    <property type="match status" value="1"/>
</dbReference>
<name>A0A814MT08_9BILA</name>
<dbReference type="SUPFAM" id="SSF56112">
    <property type="entry name" value="Protein kinase-like (PK-like)"/>
    <property type="match status" value="1"/>
</dbReference>
<dbReference type="PANTHER" id="PTHR24351">
    <property type="entry name" value="RIBOSOMAL PROTEIN S6 KINASE"/>
    <property type="match status" value="1"/>
</dbReference>
<evidence type="ECO:0000259" key="11">
    <source>
        <dbReference type="PROSITE" id="PS50003"/>
    </source>
</evidence>
<dbReference type="InterPro" id="IPR017441">
    <property type="entry name" value="Protein_kinase_ATP_BS"/>
</dbReference>
<dbReference type="FunFam" id="2.30.29.30:FF:000027">
    <property type="entry name" value="Non-specific serine/threonine protein kinase"/>
    <property type="match status" value="1"/>
</dbReference>
<dbReference type="InterPro" id="IPR011993">
    <property type="entry name" value="PH-like_dom_sf"/>
</dbReference>
<dbReference type="Proteomes" id="UP000663879">
    <property type="component" value="Unassembled WGS sequence"/>
</dbReference>
<keyword evidence="7" id="KW-0418">Kinase</keyword>
<feature type="binding site" evidence="9">
    <location>
        <position position="159"/>
    </location>
    <ligand>
        <name>ATP</name>
        <dbReference type="ChEBI" id="CHEBI:30616"/>
    </ligand>
</feature>
<dbReference type="GO" id="GO:0005524">
    <property type="term" value="F:ATP binding"/>
    <property type="evidence" value="ECO:0007669"/>
    <property type="project" value="UniProtKB-UniRule"/>
</dbReference>
<evidence type="ECO:0000256" key="2">
    <source>
        <dbReference type="ARBA" id="ARBA00012513"/>
    </source>
</evidence>
<dbReference type="InterPro" id="IPR000719">
    <property type="entry name" value="Prot_kinase_dom"/>
</dbReference>
<dbReference type="Pfam" id="PF00069">
    <property type="entry name" value="Pkinase"/>
    <property type="match status" value="1"/>
</dbReference>
<evidence type="ECO:0000256" key="5">
    <source>
        <dbReference type="ARBA" id="ARBA00022679"/>
    </source>
</evidence>
<evidence type="ECO:0000256" key="8">
    <source>
        <dbReference type="ARBA" id="ARBA00022840"/>
    </source>
</evidence>
<keyword evidence="3 10" id="KW-0723">Serine/threonine-protein kinase</keyword>
<feature type="non-terminal residue" evidence="14">
    <location>
        <position position="1"/>
    </location>
</feature>
<evidence type="ECO:0000256" key="9">
    <source>
        <dbReference type="PROSITE-ProRule" id="PRU10141"/>
    </source>
</evidence>
<dbReference type="FunFam" id="1.10.510.10:FF:000008">
    <property type="entry name" value="Non-specific serine/threonine protein kinase"/>
    <property type="match status" value="1"/>
</dbReference>
<dbReference type="AlphaFoldDB" id="A0A814MT08"/>
<feature type="domain" description="AGC-kinase C-terminal" evidence="13">
    <location>
        <begin position="396"/>
        <end position="465"/>
    </location>
</feature>
<evidence type="ECO:0000313" key="15">
    <source>
        <dbReference type="Proteomes" id="UP000663879"/>
    </source>
</evidence>
<evidence type="ECO:0000256" key="6">
    <source>
        <dbReference type="ARBA" id="ARBA00022741"/>
    </source>
</evidence>
<evidence type="ECO:0000256" key="4">
    <source>
        <dbReference type="ARBA" id="ARBA00022553"/>
    </source>
</evidence>
<keyword evidence="15" id="KW-1185">Reference proteome</keyword>
<dbReference type="Gene3D" id="1.10.510.10">
    <property type="entry name" value="Transferase(Phosphotransferase) domain 1"/>
    <property type="match status" value="1"/>
</dbReference>
<sequence>MEIDSNQIHKQGWLHKRGEHIKTWRSRYFILKLNGFFLGYNTKPSKTDEPNNTFYIRECNILITNKPKVNTFILKIFNGDKIIERFFAAYRKEERDEWIEAINYVSKSLMGNLIIENIKCTRNKLSLDDFEYLRIIGRGHYGKVILTREKTTQKLLAMKILKKNLIIDQNKVNHTTAENHVLRFLKNPFIINLIYSFQTRDLLCLAMEYICGGDLFFHLNREGKFSEDKSRFYCAEICYAIGYLHENDIIYRDLKLENVLLDSNGHVKLGDFGLCKMNMKSDSKTDTFCGTIEYLAPEIIAKEFNGDGYTRTVDWWATGVVLYEMLTGKLPFSCKTNNIQNQKGLFDKILNETIHLPTDLHNQTKSILNKFLEKDPSKRIGSRNDFEDIKIHEYFSKINWDKLIRKEIDPPFKPNLKNESDTSFFDKEFTSESVRLTPPEDSFLKKELYFDSFSYYGSKTSLLSHLSKTCSIKSKDRFDLELINEDQNPNNKPKETPNSN</sequence>
<feature type="domain" description="Protein kinase" evidence="12">
    <location>
        <begin position="130"/>
        <end position="395"/>
    </location>
</feature>
<proteinExistence type="inferred from homology"/>
<evidence type="ECO:0000259" key="13">
    <source>
        <dbReference type="PROSITE" id="PS51285"/>
    </source>
</evidence>
<feature type="domain" description="PH" evidence="11">
    <location>
        <begin position="7"/>
        <end position="107"/>
    </location>
</feature>
<dbReference type="PROSITE" id="PS00107">
    <property type="entry name" value="PROTEIN_KINASE_ATP"/>
    <property type="match status" value="1"/>
</dbReference>
<protein>
    <recommendedName>
        <fullName evidence="2">non-specific serine/threonine protein kinase</fullName>
        <ecNumber evidence="2">2.7.11.1</ecNumber>
    </recommendedName>
</protein>
<dbReference type="EMBL" id="CAJNOC010006687">
    <property type="protein sequence ID" value="CAF1083358.1"/>
    <property type="molecule type" value="Genomic_DNA"/>
</dbReference>
<keyword evidence="6 9" id="KW-0547">Nucleotide-binding</keyword>
<dbReference type="SUPFAM" id="SSF50729">
    <property type="entry name" value="PH domain-like"/>
    <property type="match status" value="1"/>
</dbReference>
<dbReference type="PROSITE" id="PS50003">
    <property type="entry name" value="PH_DOMAIN"/>
    <property type="match status" value="1"/>
</dbReference>
<gene>
    <name evidence="14" type="ORF">OXX778_LOCUS20300</name>
</gene>
<comment type="similarity">
    <text evidence="1">Belongs to the protein kinase superfamily. AGC Ser/Thr protein kinase family. RAC subfamily.</text>
</comment>
<evidence type="ECO:0000259" key="12">
    <source>
        <dbReference type="PROSITE" id="PS50011"/>
    </source>
</evidence>
<organism evidence="14 15">
    <name type="scientific">Brachionus calyciflorus</name>
    <dbReference type="NCBI Taxonomy" id="104777"/>
    <lineage>
        <taxon>Eukaryota</taxon>
        <taxon>Metazoa</taxon>
        <taxon>Spiralia</taxon>
        <taxon>Gnathifera</taxon>
        <taxon>Rotifera</taxon>
        <taxon>Eurotatoria</taxon>
        <taxon>Monogononta</taxon>
        <taxon>Pseudotrocha</taxon>
        <taxon>Ploima</taxon>
        <taxon>Brachionidae</taxon>
        <taxon>Brachionus</taxon>
    </lineage>
</organism>
<dbReference type="PROSITE" id="PS50011">
    <property type="entry name" value="PROTEIN_KINASE_DOM"/>
    <property type="match status" value="1"/>
</dbReference>
<dbReference type="OrthoDB" id="63267at2759"/>
<keyword evidence="8 9" id="KW-0067">ATP-binding</keyword>
<dbReference type="InterPro" id="IPR000961">
    <property type="entry name" value="AGC-kinase_C"/>
</dbReference>
<evidence type="ECO:0000256" key="10">
    <source>
        <dbReference type="RuleBase" id="RU000304"/>
    </source>
</evidence>
<comment type="caution">
    <text evidence="14">The sequence shown here is derived from an EMBL/GenBank/DDBJ whole genome shotgun (WGS) entry which is preliminary data.</text>
</comment>
<accession>A0A814MT08</accession>
<dbReference type="Gene3D" id="3.30.200.20">
    <property type="entry name" value="Phosphorylase Kinase, domain 1"/>
    <property type="match status" value="1"/>
</dbReference>
<dbReference type="PROSITE" id="PS51285">
    <property type="entry name" value="AGC_KINASE_CTER"/>
    <property type="match status" value="1"/>
</dbReference>
<dbReference type="Pfam" id="PF00433">
    <property type="entry name" value="Pkinase_C"/>
    <property type="match status" value="1"/>
</dbReference>
<dbReference type="InterPro" id="IPR001849">
    <property type="entry name" value="PH_domain"/>
</dbReference>
<dbReference type="SMART" id="SM00233">
    <property type="entry name" value="PH"/>
    <property type="match status" value="1"/>
</dbReference>
<keyword evidence="4" id="KW-0597">Phosphoprotein</keyword>
<dbReference type="EC" id="2.7.11.1" evidence="2"/>
<reference evidence="14" key="1">
    <citation type="submission" date="2021-02" db="EMBL/GenBank/DDBJ databases">
        <authorList>
            <person name="Nowell W R."/>
        </authorList>
    </citation>
    <scope>NUCLEOTIDE SEQUENCE</scope>
    <source>
        <strain evidence="14">Ploen Becks lab</strain>
    </source>
</reference>
<dbReference type="InterPro" id="IPR008271">
    <property type="entry name" value="Ser/Thr_kinase_AS"/>
</dbReference>